<sequence>MSGGHALLPALSHEHRTEKRNPLSGRSRCDNPSRALRRSGRRLAEAAASAQGHGPDFGSRPAARGPVCLSPWQGSAWHAACAVVSLLTKQMAAPCAAPAGSLHAGAAGRGIGMAAVEDRQQGGVASAAPPHRHDADPLRAGGAAVGATARSHNGHRLFPAPATYAALDLGTNNCRLLIARPAQHGFRVVDAFSRIVRLGEGLAASSRLGDAAMDRAVEALKICRGKMANRGVTRARLVTTEACRAATNGLDFVRRVAAEAELALEIIDQRTEASLAVSGCAALADPAAEGVIVFDIGGGSTEIVWLGNRSEARDPAARIREWASLPIGVVTVAERYGGVEVSRELFERMVDDCAQALEPFVKRAAPARQARAFHLLGTSGTVTTVAGIHLGLLRYDRREVDGLWMRQDDILAVIDRLIAMDYAARAANACIGRERADLVLAGCAIFEAIRRAFPSERVRIADRGLREGILLRMMHEDRAWWRRR</sequence>
<gene>
    <name evidence="3" type="ORF">IED13_03220</name>
</gene>
<reference evidence="3" key="1">
    <citation type="submission" date="2020-09" db="EMBL/GenBank/DDBJ databases">
        <title>Bosea spartocytisi sp. nov. a root nodule endophyte of Spartocytisus supranubius in the high mountain ecosystem fo the Teide National Park (Canary Islands, Spain).</title>
        <authorList>
            <person name="Pulido-Suarez L."/>
            <person name="Peix A."/>
            <person name="Igual J.M."/>
            <person name="Socas-Perez N."/>
            <person name="Velazquez E."/>
            <person name="Flores-Felix J.D."/>
            <person name="Leon-Barrios M."/>
        </authorList>
    </citation>
    <scope>NUCLEOTIDE SEQUENCE</scope>
    <source>
        <strain evidence="3">SSUT16</strain>
    </source>
</reference>
<evidence type="ECO:0000313" key="3">
    <source>
        <dbReference type="EMBL" id="MBD3844699.1"/>
    </source>
</evidence>
<dbReference type="GO" id="GO:0016462">
    <property type="term" value="F:pyrophosphatase activity"/>
    <property type="evidence" value="ECO:0007669"/>
    <property type="project" value="TreeGrafter"/>
</dbReference>
<dbReference type="SUPFAM" id="SSF53067">
    <property type="entry name" value="Actin-like ATPase domain"/>
    <property type="match status" value="2"/>
</dbReference>
<protein>
    <submittedName>
        <fullName evidence="3">Ppx/GppA family phosphatase</fullName>
    </submittedName>
</protein>
<evidence type="ECO:0000259" key="2">
    <source>
        <dbReference type="Pfam" id="PF02541"/>
    </source>
</evidence>
<proteinExistence type="predicted"/>
<name>A0A927E9G9_9HYPH</name>
<dbReference type="PANTHER" id="PTHR30005:SF0">
    <property type="entry name" value="RETROGRADE REGULATION PROTEIN 2"/>
    <property type="match status" value="1"/>
</dbReference>
<evidence type="ECO:0000256" key="1">
    <source>
        <dbReference type="SAM" id="MobiDB-lite"/>
    </source>
</evidence>
<dbReference type="Gene3D" id="3.30.420.40">
    <property type="match status" value="1"/>
</dbReference>
<dbReference type="Pfam" id="PF02541">
    <property type="entry name" value="Ppx-GppA"/>
    <property type="match status" value="1"/>
</dbReference>
<dbReference type="InterPro" id="IPR043129">
    <property type="entry name" value="ATPase_NBD"/>
</dbReference>
<dbReference type="InterPro" id="IPR003695">
    <property type="entry name" value="Ppx_GppA_N"/>
</dbReference>
<dbReference type="AlphaFoldDB" id="A0A927E9G9"/>
<dbReference type="Gene3D" id="3.30.420.150">
    <property type="entry name" value="Exopolyphosphatase. Domain 2"/>
    <property type="match status" value="1"/>
</dbReference>
<organism evidence="3 4">
    <name type="scientific">Bosea spartocytisi</name>
    <dbReference type="NCBI Taxonomy" id="2773451"/>
    <lineage>
        <taxon>Bacteria</taxon>
        <taxon>Pseudomonadati</taxon>
        <taxon>Pseudomonadota</taxon>
        <taxon>Alphaproteobacteria</taxon>
        <taxon>Hyphomicrobiales</taxon>
        <taxon>Boseaceae</taxon>
        <taxon>Bosea</taxon>
    </lineage>
</organism>
<feature type="domain" description="Ppx/GppA phosphatase N-terminal" evidence="2">
    <location>
        <begin position="178"/>
        <end position="476"/>
    </location>
</feature>
<dbReference type="Proteomes" id="UP000619295">
    <property type="component" value="Unassembled WGS sequence"/>
</dbReference>
<comment type="caution">
    <text evidence="3">The sequence shown here is derived from an EMBL/GenBank/DDBJ whole genome shotgun (WGS) entry which is preliminary data.</text>
</comment>
<dbReference type="PANTHER" id="PTHR30005">
    <property type="entry name" value="EXOPOLYPHOSPHATASE"/>
    <property type="match status" value="1"/>
</dbReference>
<dbReference type="InterPro" id="IPR050273">
    <property type="entry name" value="GppA/Ppx_hydrolase"/>
</dbReference>
<dbReference type="CDD" id="cd24054">
    <property type="entry name" value="ASKHA_NBD_AaPPX-GppA_MtPPX2-like"/>
    <property type="match status" value="1"/>
</dbReference>
<accession>A0A927E9G9</accession>
<feature type="region of interest" description="Disordered" evidence="1">
    <location>
        <begin position="1"/>
        <end position="59"/>
    </location>
</feature>
<feature type="compositionally biased region" description="Basic and acidic residues" evidence="1">
    <location>
        <begin position="12"/>
        <end position="31"/>
    </location>
</feature>
<keyword evidence="4" id="KW-1185">Reference proteome</keyword>
<evidence type="ECO:0000313" key="4">
    <source>
        <dbReference type="Proteomes" id="UP000619295"/>
    </source>
</evidence>
<dbReference type="EMBL" id="JACXWY010000002">
    <property type="protein sequence ID" value="MBD3844699.1"/>
    <property type="molecule type" value="Genomic_DNA"/>
</dbReference>